<reference evidence="1" key="2">
    <citation type="journal article" date="2023" name="Science">
        <title>Genomic signatures of disease resistance in endangered staghorn corals.</title>
        <authorList>
            <person name="Vollmer S.V."/>
            <person name="Selwyn J.D."/>
            <person name="Despard B.A."/>
            <person name="Roesel C.L."/>
        </authorList>
    </citation>
    <scope>NUCLEOTIDE SEQUENCE</scope>
    <source>
        <strain evidence="1">K2</strain>
    </source>
</reference>
<organism evidence="1 2">
    <name type="scientific">Acropora cervicornis</name>
    <name type="common">Staghorn coral</name>
    <dbReference type="NCBI Taxonomy" id="6130"/>
    <lineage>
        <taxon>Eukaryota</taxon>
        <taxon>Metazoa</taxon>
        <taxon>Cnidaria</taxon>
        <taxon>Anthozoa</taxon>
        <taxon>Hexacorallia</taxon>
        <taxon>Scleractinia</taxon>
        <taxon>Astrocoeniina</taxon>
        <taxon>Acroporidae</taxon>
        <taxon>Acropora</taxon>
    </lineage>
</organism>
<keyword evidence="2" id="KW-1185">Reference proteome</keyword>
<evidence type="ECO:0000313" key="2">
    <source>
        <dbReference type="Proteomes" id="UP001249851"/>
    </source>
</evidence>
<evidence type="ECO:0000313" key="1">
    <source>
        <dbReference type="EMBL" id="KAK2571184.1"/>
    </source>
</evidence>
<gene>
    <name evidence="1" type="ORF">P5673_003748</name>
</gene>
<proteinExistence type="predicted"/>
<dbReference type="AlphaFoldDB" id="A0AAD9R127"/>
<dbReference type="EMBL" id="JARQWQ010000006">
    <property type="protein sequence ID" value="KAK2571184.1"/>
    <property type="molecule type" value="Genomic_DNA"/>
</dbReference>
<name>A0AAD9R127_ACRCE</name>
<reference evidence="1" key="1">
    <citation type="journal article" date="2023" name="G3 (Bethesda)">
        <title>Whole genome assembly and annotation of the endangered Caribbean coral Acropora cervicornis.</title>
        <authorList>
            <person name="Selwyn J.D."/>
            <person name="Vollmer S.V."/>
        </authorList>
    </citation>
    <scope>NUCLEOTIDE SEQUENCE</scope>
    <source>
        <strain evidence="1">K2</strain>
    </source>
</reference>
<protein>
    <submittedName>
        <fullName evidence="1">Uncharacterized protein</fullName>
    </submittedName>
</protein>
<comment type="caution">
    <text evidence="1">The sequence shown here is derived from an EMBL/GenBank/DDBJ whole genome shotgun (WGS) entry which is preliminary data.</text>
</comment>
<accession>A0AAD9R127</accession>
<dbReference type="Proteomes" id="UP001249851">
    <property type="component" value="Unassembled WGS sequence"/>
</dbReference>
<sequence length="220" mass="25283">MNPIVFNLFTFSEKFTKKIQLHVRAVDFNKGNVVIVSLKLLLYNDKKKTSANLWHWKICGILKLITLKRFEDNLKGVEHLFQKPRFHCKERKKEFKREVPSAFIATNVGKRQVVECIFSLFATKEDGPTLGSFMKTTGSCIGLWRILTNTTEKLLTFPFKVLTKKTFSGSLGQLLRRVSSLLILVVTHLSCLSSLFVRGKYKCKHSSNLASFHSDIFCKF</sequence>